<feature type="region of interest" description="Disordered" evidence="1">
    <location>
        <begin position="66"/>
        <end position="120"/>
    </location>
</feature>
<organism evidence="2 3">
    <name type="scientific">Actinomadura pelletieri DSM 43383</name>
    <dbReference type="NCBI Taxonomy" id="1120940"/>
    <lineage>
        <taxon>Bacteria</taxon>
        <taxon>Bacillati</taxon>
        <taxon>Actinomycetota</taxon>
        <taxon>Actinomycetes</taxon>
        <taxon>Streptosporangiales</taxon>
        <taxon>Thermomonosporaceae</taxon>
        <taxon>Actinomadura</taxon>
    </lineage>
</organism>
<name>A0A495Q8N2_9ACTN</name>
<evidence type="ECO:0000256" key="1">
    <source>
        <dbReference type="SAM" id="MobiDB-lite"/>
    </source>
</evidence>
<dbReference type="AlphaFoldDB" id="A0A495Q8N2"/>
<feature type="compositionally biased region" description="Low complexity" evidence="1">
    <location>
        <begin position="83"/>
        <end position="100"/>
    </location>
</feature>
<sequence>MERWEMSPSVVPTRDELVARLRVRFADVPAEHVRRCVDDLWCCCAHLGVRPEERIIERLAASRLTGVVRGGRPPYPGEDEPPGGRSPSRPPGSHAPRPHATALSAPSRPTRPVVSTPVGM</sequence>
<proteinExistence type="predicted"/>
<keyword evidence="3" id="KW-1185">Reference proteome</keyword>
<dbReference type="EMBL" id="RBWU01000013">
    <property type="protein sequence ID" value="RKS67685.1"/>
    <property type="molecule type" value="Genomic_DNA"/>
</dbReference>
<accession>A0A495Q8N2</accession>
<evidence type="ECO:0000313" key="2">
    <source>
        <dbReference type="EMBL" id="RKS67685.1"/>
    </source>
</evidence>
<protein>
    <submittedName>
        <fullName evidence="2">Uncharacterized protein</fullName>
    </submittedName>
</protein>
<reference evidence="2 3" key="1">
    <citation type="submission" date="2018-10" db="EMBL/GenBank/DDBJ databases">
        <title>Genomic Encyclopedia of Archaeal and Bacterial Type Strains, Phase II (KMG-II): from individual species to whole genera.</title>
        <authorList>
            <person name="Goeker M."/>
        </authorList>
    </citation>
    <scope>NUCLEOTIDE SEQUENCE [LARGE SCALE GENOMIC DNA]</scope>
    <source>
        <strain evidence="2 3">DSM 43383</strain>
    </source>
</reference>
<comment type="caution">
    <text evidence="2">The sequence shown here is derived from an EMBL/GenBank/DDBJ whole genome shotgun (WGS) entry which is preliminary data.</text>
</comment>
<dbReference type="Proteomes" id="UP000274601">
    <property type="component" value="Unassembled WGS sequence"/>
</dbReference>
<evidence type="ECO:0000313" key="3">
    <source>
        <dbReference type="Proteomes" id="UP000274601"/>
    </source>
</evidence>
<gene>
    <name evidence="2" type="ORF">BZB76_6906</name>
</gene>